<dbReference type="EMBL" id="QGNW01000123">
    <property type="protein sequence ID" value="RVW94222.1"/>
    <property type="molecule type" value="Genomic_DNA"/>
</dbReference>
<organism evidence="3 4">
    <name type="scientific">Vitis vinifera</name>
    <name type="common">Grape</name>
    <dbReference type="NCBI Taxonomy" id="29760"/>
    <lineage>
        <taxon>Eukaryota</taxon>
        <taxon>Viridiplantae</taxon>
        <taxon>Streptophyta</taxon>
        <taxon>Embryophyta</taxon>
        <taxon>Tracheophyta</taxon>
        <taxon>Spermatophyta</taxon>
        <taxon>Magnoliopsida</taxon>
        <taxon>eudicotyledons</taxon>
        <taxon>Gunneridae</taxon>
        <taxon>Pentapetalae</taxon>
        <taxon>rosids</taxon>
        <taxon>Vitales</taxon>
        <taxon>Vitaceae</taxon>
        <taxon>Viteae</taxon>
        <taxon>Vitis</taxon>
    </lineage>
</organism>
<dbReference type="Gramene" id="Vitis13g00945.t01">
    <property type="protein sequence ID" value="Vitis13g00945.t01.CDS"/>
    <property type="gene ID" value="Vitis13g00945"/>
</dbReference>
<evidence type="ECO:0000256" key="2">
    <source>
        <dbReference type="SAM" id="MobiDB-lite"/>
    </source>
</evidence>
<evidence type="ECO:0000313" key="4">
    <source>
        <dbReference type="Proteomes" id="UP000288805"/>
    </source>
</evidence>
<dbReference type="AlphaFoldDB" id="A0A438IBY8"/>
<feature type="coiled-coil region" evidence="1">
    <location>
        <begin position="40"/>
        <end position="99"/>
    </location>
</feature>
<evidence type="ECO:0000256" key="1">
    <source>
        <dbReference type="SAM" id="Coils"/>
    </source>
</evidence>
<gene>
    <name evidence="3" type="ORF">CK203_034816</name>
</gene>
<sequence>MRVYIAHNMEDSEDLHVRLEMEKSEVTVARKLTEEGVGLLKRVEEEKEVTQAKAHRLVEKNETMEVGKKKADGEAGRLRQELEELWTRFAIQKEELEAEYQKQVDNMLFYGYHYCMKKHGIAQDTPRVSSDEEKEVVSGSARGEGDASGADPFSGHA</sequence>
<keyword evidence="1" id="KW-0175">Coiled coil</keyword>
<evidence type="ECO:0000313" key="3">
    <source>
        <dbReference type="EMBL" id="RVW94222.1"/>
    </source>
</evidence>
<accession>A0A438IBY8</accession>
<feature type="region of interest" description="Disordered" evidence="2">
    <location>
        <begin position="123"/>
        <end position="157"/>
    </location>
</feature>
<name>A0A438IBY8_VITVI</name>
<reference evidence="3 4" key="1">
    <citation type="journal article" date="2018" name="PLoS Genet.">
        <title>Population sequencing reveals clonal diversity and ancestral inbreeding in the grapevine cultivar Chardonnay.</title>
        <authorList>
            <person name="Roach M.J."/>
            <person name="Johnson D.L."/>
            <person name="Bohlmann J."/>
            <person name="van Vuuren H.J."/>
            <person name="Jones S.J."/>
            <person name="Pretorius I.S."/>
            <person name="Schmidt S.A."/>
            <person name="Borneman A.R."/>
        </authorList>
    </citation>
    <scope>NUCLEOTIDE SEQUENCE [LARGE SCALE GENOMIC DNA]</scope>
    <source>
        <strain evidence="4">cv. Chardonnay</strain>
        <tissue evidence="3">Leaf</tissue>
    </source>
</reference>
<protein>
    <submittedName>
        <fullName evidence="3">Uncharacterized protein</fullName>
    </submittedName>
</protein>
<dbReference type="Proteomes" id="UP000288805">
    <property type="component" value="Unassembled WGS sequence"/>
</dbReference>
<proteinExistence type="predicted"/>
<comment type="caution">
    <text evidence="3">The sequence shown here is derived from an EMBL/GenBank/DDBJ whole genome shotgun (WGS) entry which is preliminary data.</text>
</comment>